<evidence type="ECO:0000313" key="2">
    <source>
        <dbReference type="Proteomes" id="UP001057481"/>
    </source>
</evidence>
<gene>
    <name evidence="1" type="ORF">KAK10_06115</name>
</gene>
<proteinExistence type="predicted"/>
<protein>
    <submittedName>
        <fullName evidence="1">Uncharacterized protein</fullName>
    </submittedName>
</protein>
<keyword evidence="2" id="KW-1185">Reference proteome</keyword>
<organism evidence="1 2">
    <name type="scientific">Periweissella beninensis</name>
    <dbReference type="NCBI Taxonomy" id="504936"/>
    <lineage>
        <taxon>Bacteria</taxon>
        <taxon>Bacillati</taxon>
        <taxon>Bacillota</taxon>
        <taxon>Bacilli</taxon>
        <taxon>Lactobacillales</taxon>
        <taxon>Lactobacillaceae</taxon>
        <taxon>Periweissella</taxon>
    </lineage>
</organism>
<evidence type="ECO:0000313" key="1">
    <source>
        <dbReference type="EMBL" id="MCM2437480.1"/>
    </source>
</evidence>
<comment type="caution">
    <text evidence="1">The sequence shown here is derived from an EMBL/GenBank/DDBJ whole genome shotgun (WGS) entry which is preliminary data.</text>
</comment>
<accession>A0ABT0VIM0</accession>
<sequence>MFPLYDATKFATWAAANNLIPVPTLAQAVWLTIDGTMYGTKDEQLLAPHTVQADVATYLAQFTVYNNLKITSNNFWSIVHEATGLVRVVYATEIVRTMIRQRLSEPQRRLIEQANYEIEPYTKNRHYFDDYTYNM</sequence>
<dbReference type="EMBL" id="JAGMVS010000064">
    <property type="protein sequence ID" value="MCM2437480.1"/>
    <property type="molecule type" value="Genomic_DNA"/>
</dbReference>
<dbReference type="RefSeq" id="WP_205143562.1">
    <property type="nucleotide sequence ID" value="NZ_JAFBDN010000007.1"/>
</dbReference>
<name>A0ABT0VIM0_9LACO</name>
<reference evidence="1" key="1">
    <citation type="submission" date="2021-04" db="EMBL/GenBank/DDBJ databases">
        <title>Taxonomic assessment of Weissella genus.</title>
        <authorList>
            <person name="Fanelli F."/>
            <person name="Chieffi D."/>
            <person name="Dell'Aquila A."/>
            <person name="Gyu-Sung C."/>
            <person name="Franz C.M.A.P."/>
            <person name="Fusco V."/>
        </authorList>
    </citation>
    <scope>NUCLEOTIDE SEQUENCE</scope>
    <source>
        <strain evidence="1">LMG 25373</strain>
    </source>
</reference>
<dbReference type="Proteomes" id="UP001057481">
    <property type="component" value="Unassembled WGS sequence"/>
</dbReference>